<evidence type="ECO:0000313" key="3">
    <source>
        <dbReference type="Proteomes" id="UP000001261"/>
    </source>
</evidence>
<sequence length="140" mass="15083">MHTHGFASRHVETNQGTPRKPSSLGEKRVAATCLCLALAPPENRPKKAPAAHWAMYVQSSSPLACLAPTGQDATSAKPSAGCCHGVGEKRPTGTRRRPGKRSTFFIQEDNGPRRMEEHFCFRSIHLSAGVTDDALKDSGC</sequence>
<gene>
    <name evidence="2" type="ORF">CIMG_02258</name>
</gene>
<protein>
    <submittedName>
        <fullName evidence="2">Uncharacterized protein</fullName>
    </submittedName>
</protein>
<dbReference type="VEuPathDB" id="FungiDB:CIMG_02258"/>
<dbReference type="KEGG" id="cim:CIMG_02258"/>
<dbReference type="Proteomes" id="UP000001261">
    <property type="component" value="Unassembled WGS sequence"/>
</dbReference>
<keyword evidence="3" id="KW-1185">Reference proteome</keyword>
<accession>J3KKZ1</accession>
<dbReference type="EMBL" id="GG704911">
    <property type="protein sequence ID" value="EAS36904.3"/>
    <property type="molecule type" value="Genomic_DNA"/>
</dbReference>
<dbReference type="InParanoid" id="J3KKZ1"/>
<proteinExistence type="predicted"/>
<feature type="region of interest" description="Disordered" evidence="1">
    <location>
        <begin position="75"/>
        <end position="102"/>
    </location>
</feature>
<feature type="region of interest" description="Disordered" evidence="1">
    <location>
        <begin position="1"/>
        <end position="25"/>
    </location>
</feature>
<dbReference type="RefSeq" id="XP_001248487.2">
    <property type="nucleotide sequence ID" value="XM_001248486.2"/>
</dbReference>
<evidence type="ECO:0000256" key="1">
    <source>
        <dbReference type="SAM" id="MobiDB-lite"/>
    </source>
</evidence>
<organism evidence="2 3">
    <name type="scientific">Coccidioides immitis (strain RS)</name>
    <name type="common">Valley fever fungus</name>
    <dbReference type="NCBI Taxonomy" id="246410"/>
    <lineage>
        <taxon>Eukaryota</taxon>
        <taxon>Fungi</taxon>
        <taxon>Dikarya</taxon>
        <taxon>Ascomycota</taxon>
        <taxon>Pezizomycotina</taxon>
        <taxon>Eurotiomycetes</taxon>
        <taxon>Eurotiomycetidae</taxon>
        <taxon>Onygenales</taxon>
        <taxon>Onygenaceae</taxon>
        <taxon>Coccidioides</taxon>
    </lineage>
</organism>
<dbReference type="GeneID" id="4568096"/>
<name>J3KKZ1_COCIM</name>
<evidence type="ECO:0000313" key="2">
    <source>
        <dbReference type="EMBL" id="EAS36904.3"/>
    </source>
</evidence>
<reference evidence="3" key="1">
    <citation type="journal article" date="2009" name="Genome Res.">
        <title>Comparative genomic analyses of the human fungal pathogens Coccidioides and their relatives.</title>
        <authorList>
            <person name="Sharpton T.J."/>
            <person name="Stajich J.E."/>
            <person name="Rounsley S.D."/>
            <person name="Gardner M.J."/>
            <person name="Wortman J.R."/>
            <person name="Jordar V.S."/>
            <person name="Maiti R."/>
            <person name="Kodira C.D."/>
            <person name="Neafsey D.E."/>
            <person name="Zeng Q."/>
            <person name="Hung C.-Y."/>
            <person name="McMahan C."/>
            <person name="Muszewska A."/>
            <person name="Grynberg M."/>
            <person name="Mandel M.A."/>
            <person name="Kellner E.M."/>
            <person name="Barker B.M."/>
            <person name="Galgiani J.N."/>
            <person name="Orbach M.J."/>
            <person name="Kirkland T.N."/>
            <person name="Cole G.T."/>
            <person name="Henn M.R."/>
            <person name="Birren B.W."/>
            <person name="Taylor J.W."/>
        </authorList>
    </citation>
    <scope>NUCLEOTIDE SEQUENCE [LARGE SCALE GENOMIC DNA]</scope>
    <source>
        <strain evidence="3">RS</strain>
    </source>
</reference>
<dbReference type="AlphaFoldDB" id="J3KKZ1"/>
<reference evidence="3" key="2">
    <citation type="journal article" date="2010" name="Genome Res.">
        <title>Population genomic sequencing of Coccidioides fungi reveals recent hybridization and transposon control.</title>
        <authorList>
            <person name="Neafsey D.E."/>
            <person name="Barker B.M."/>
            <person name="Sharpton T.J."/>
            <person name="Stajich J.E."/>
            <person name="Park D.J."/>
            <person name="Whiston E."/>
            <person name="Hung C.-Y."/>
            <person name="McMahan C."/>
            <person name="White J."/>
            <person name="Sykes S."/>
            <person name="Heiman D."/>
            <person name="Young S."/>
            <person name="Zeng Q."/>
            <person name="Abouelleil A."/>
            <person name="Aftuck L."/>
            <person name="Bessette D."/>
            <person name="Brown A."/>
            <person name="FitzGerald M."/>
            <person name="Lui A."/>
            <person name="Macdonald J.P."/>
            <person name="Priest M."/>
            <person name="Orbach M.J."/>
            <person name="Galgiani J.N."/>
            <person name="Kirkland T.N."/>
            <person name="Cole G.T."/>
            <person name="Birren B.W."/>
            <person name="Henn M.R."/>
            <person name="Taylor J.W."/>
            <person name="Rounsley S.D."/>
        </authorList>
    </citation>
    <scope>GENOME REANNOTATION</scope>
    <source>
        <strain evidence="3">RS</strain>
    </source>
</reference>